<evidence type="ECO:0000259" key="6">
    <source>
        <dbReference type="Pfam" id="PF03151"/>
    </source>
</evidence>
<organism evidence="7 8">
    <name type="scientific">Penaeus vannamei</name>
    <name type="common">Whiteleg shrimp</name>
    <name type="synonym">Litopenaeus vannamei</name>
    <dbReference type="NCBI Taxonomy" id="6689"/>
    <lineage>
        <taxon>Eukaryota</taxon>
        <taxon>Metazoa</taxon>
        <taxon>Ecdysozoa</taxon>
        <taxon>Arthropoda</taxon>
        <taxon>Crustacea</taxon>
        <taxon>Multicrustacea</taxon>
        <taxon>Malacostraca</taxon>
        <taxon>Eumalacostraca</taxon>
        <taxon>Eucarida</taxon>
        <taxon>Decapoda</taxon>
        <taxon>Dendrobranchiata</taxon>
        <taxon>Penaeoidea</taxon>
        <taxon>Penaeidae</taxon>
        <taxon>Penaeus</taxon>
    </lineage>
</organism>
<dbReference type="InterPro" id="IPR050186">
    <property type="entry name" value="TPT_transporter"/>
</dbReference>
<feature type="transmembrane region" description="Helical" evidence="5">
    <location>
        <begin position="222"/>
        <end position="244"/>
    </location>
</feature>
<dbReference type="STRING" id="6689.A0A3R7M8Q1"/>
<dbReference type="AlphaFoldDB" id="A0A3R7M8Q1"/>
<feature type="transmembrane region" description="Helical" evidence="5">
    <location>
        <begin position="128"/>
        <end position="147"/>
    </location>
</feature>
<keyword evidence="4 5" id="KW-0472">Membrane</keyword>
<evidence type="ECO:0000256" key="4">
    <source>
        <dbReference type="ARBA" id="ARBA00023136"/>
    </source>
</evidence>
<feature type="transmembrane region" description="Helical" evidence="5">
    <location>
        <begin position="184"/>
        <end position="206"/>
    </location>
</feature>
<keyword evidence="2 5" id="KW-0812">Transmembrane</keyword>
<evidence type="ECO:0000256" key="3">
    <source>
        <dbReference type="ARBA" id="ARBA00022989"/>
    </source>
</evidence>
<gene>
    <name evidence="7" type="ORF">C7M84_006406</name>
</gene>
<dbReference type="Proteomes" id="UP000283509">
    <property type="component" value="Unassembled WGS sequence"/>
</dbReference>
<accession>A0A3R7M8Q1</accession>
<name>A0A3R7M8Q1_PENVA</name>
<evidence type="ECO:0000256" key="1">
    <source>
        <dbReference type="ARBA" id="ARBA00004141"/>
    </source>
</evidence>
<feature type="transmembrane region" description="Helical" evidence="5">
    <location>
        <begin position="75"/>
        <end position="93"/>
    </location>
</feature>
<dbReference type="OrthoDB" id="417037at2759"/>
<reference evidence="7 8" key="2">
    <citation type="submission" date="2019-01" db="EMBL/GenBank/DDBJ databases">
        <title>The decoding of complex shrimp genome reveals the adaptation for benthos swimmer, frequently molting mechanism and breeding impact on genome.</title>
        <authorList>
            <person name="Sun Y."/>
            <person name="Gao Y."/>
            <person name="Yu Y."/>
        </authorList>
    </citation>
    <scope>NUCLEOTIDE SEQUENCE [LARGE SCALE GENOMIC DNA]</scope>
    <source>
        <tissue evidence="7">Muscle</tissue>
    </source>
</reference>
<feature type="domain" description="Sugar phosphate transporter" evidence="6">
    <location>
        <begin position="18"/>
        <end position="210"/>
    </location>
</feature>
<evidence type="ECO:0000256" key="2">
    <source>
        <dbReference type="ARBA" id="ARBA00022692"/>
    </source>
</evidence>
<feature type="transmembrane region" description="Helical" evidence="5">
    <location>
        <begin position="251"/>
        <end position="271"/>
    </location>
</feature>
<dbReference type="Pfam" id="PF03151">
    <property type="entry name" value="TPT"/>
    <property type="match status" value="1"/>
</dbReference>
<dbReference type="GO" id="GO:0016020">
    <property type="term" value="C:membrane"/>
    <property type="evidence" value="ECO:0007669"/>
    <property type="project" value="UniProtKB-SubCell"/>
</dbReference>
<dbReference type="InterPro" id="IPR004853">
    <property type="entry name" value="Sugar_P_trans_dom"/>
</dbReference>
<dbReference type="PANTHER" id="PTHR11132">
    <property type="entry name" value="SOLUTE CARRIER FAMILY 35"/>
    <property type="match status" value="1"/>
</dbReference>
<proteinExistence type="predicted"/>
<evidence type="ECO:0000313" key="7">
    <source>
        <dbReference type="EMBL" id="ROT75065.1"/>
    </source>
</evidence>
<keyword evidence="8" id="KW-1185">Reference proteome</keyword>
<evidence type="ECO:0000313" key="8">
    <source>
        <dbReference type="Proteomes" id="UP000283509"/>
    </source>
</evidence>
<sequence>MPSAAQATAVVAAVLYGSLSLSMAFVNKAVISQYKFNYPFFLLACQMLITICVLEALRASGKVSLPPLTVASVKVFLLPSLCYSMHATLSLIALEGMNIPMYGALKRCTPLVNLVLSVVYLKKPVPSPLLITSVFTITFGCLVAGLSDPTFDGFAYAMGSLSVVTQALYLTLVQQCGENQFSPLHILHLNSCISFIPFFLLTFAFGEVDEVLKFEYLNDTRFLIILLVLLVFGLSLNFSLFLCTMLNNCKILYLLSAFNGVVCHCFSSLGVEFNW</sequence>
<comment type="subcellular location">
    <subcellularLocation>
        <location evidence="1">Membrane</location>
        <topology evidence="1">Multi-pass membrane protein</topology>
    </subcellularLocation>
</comment>
<feature type="transmembrane region" description="Helical" evidence="5">
    <location>
        <begin position="153"/>
        <end position="172"/>
    </location>
</feature>
<reference evidence="7 8" key="1">
    <citation type="submission" date="2018-04" db="EMBL/GenBank/DDBJ databases">
        <authorList>
            <person name="Zhang X."/>
            <person name="Yuan J."/>
            <person name="Li F."/>
            <person name="Xiang J."/>
        </authorList>
    </citation>
    <scope>NUCLEOTIDE SEQUENCE [LARGE SCALE GENOMIC DNA]</scope>
    <source>
        <tissue evidence="7">Muscle</tissue>
    </source>
</reference>
<dbReference type="EMBL" id="QCYY01001814">
    <property type="protein sequence ID" value="ROT75065.1"/>
    <property type="molecule type" value="Genomic_DNA"/>
</dbReference>
<comment type="caution">
    <text evidence="7">The sequence shown here is derived from an EMBL/GenBank/DDBJ whole genome shotgun (WGS) entry which is preliminary data.</text>
</comment>
<keyword evidence="3 5" id="KW-1133">Transmembrane helix</keyword>
<feature type="transmembrane region" description="Helical" evidence="5">
    <location>
        <begin position="36"/>
        <end position="54"/>
    </location>
</feature>
<protein>
    <recommendedName>
        <fullName evidence="6">Sugar phosphate transporter domain-containing protein</fullName>
    </recommendedName>
</protein>
<evidence type="ECO:0000256" key="5">
    <source>
        <dbReference type="SAM" id="Phobius"/>
    </source>
</evidence>